<evidence type="ECO:0000256" key="2">
    <source>
        <dbReference type="ARBA" id="ARBA00022705"/>
    </source>
</evidence>
<evidence type="ECO:0000259" key="4">
    <source>
        <dbReference type="SMART" id="SM00482"/>
    </source>
</evidence>
<dbReference type="Gene3D" id="1.10.150.20">
    <property type="entry name" value="5' to 3' exonuclease, C-terminal subdomain"/>
    <property type="match status" value="1"/>
</dbReference>
<dbReference type="InterPro" id="IPR001098">
    <property type="entry name" value="DNA-dir_DNA_pol_A_palm_dom"/>
</dbReference>
<dbReference type="GO" id="GO:0006261">
    <property type="term" value="P:DNA-templated DNA replication"/>
    <property type="evidence" value="ECO:0007669"/>
    <property type="project" value="InterPro"/>
</dbReference>
<name>A0A1H0FNW5_9ACTN</name>
<dbReference type="GO" id="GO:0003677">
    <property type="term" value="F:DNA binding"/>
    <property type="evidence" value="ECO:0007669"/>
    <property type="project" value="InterPro"/>
</dbReference>
<proteinExistence type="predicted"/>
<dbReference type="PANTHER" id="PTHR10133:SF27">
    <property type="entry name" value="DNA POLYMERASE NU"/>
    <property type="match status" value="1"/>
</dbReference>
<dbReference type="Proteomes" id="UP000199088">
    <property type="component" value="Unassembled WGS sequence"/>
</dbReference>
<accession>A0A1H0FNW5</accession>
<evidence type="ECO:0000313" key="6">
    <source>
        <dbReference type="Proteomes" id="UP000199088"/>
    </source>
</evidence>
<dbReference type="InterPro" id="IPR043502">
    <property type="entry name" value="DNA/RNA_pol_sf"/>
</dbReference>
<dbReference type="STRING" id="1052260.SAMN05660199_00973"/>
<sequence length="580" mass="61903">MRHRALRAGSDTCGLAVHRVVVVPLDDTGPVLRPVLLVRRGDDVEAHADAGVTVLPRGELAAWVVAREVDRPRWVWDDTTRWYPELLAAGVRVERCTDLRLAHAVLRRSPHADQGLLTGPDTEGWDALAPVTASEPALFALADPADLLDPAAELARQQATLAASAERARLGLLVAAESAAGLVAAEMQHAGMPWRADVHDRLLTDLLGPRPVAGQRPAELERLLPEIRAAFGQPAMNPDSPTGLLASLQAAGLAVTDTRQWTLAELEHPGIEPLLRYKKLLRLMQANGWAWLDTWVRDGRFRPVFVPGGVVTGRWAASGGGALSAPVQLRPAAVADEGWRFVVADVAQLEPRVLAGMSRDTAMAEAARARDLYQGMVDSGAVETRSQAKLGILGAMYGGTRGESGAMLPRLTRAYPAAVGLVEQAARAGERGEVVTTLLGRGSPRPGAFGGGSDDAAAGRAADARRRAWGRFTRNFVVQGTGAEWASCWLADLRNRLWRIGEGGLTDRPHLVFFLHDEVVVHTPVGLADDVVSAVRASAVEAGRLLFGGFPVDFPLDVAVVRSWADADAPEDDGVPPDGP</sequence>
<feature type="domain" description="DNA-directed DNA polymerase family A palm" evidence="4">
    <location>
        <begin position="328"/>
        <end position="527"/>
    </location>
</feature>
<organism evidence="5 6">
    <name type="scientific">Klenkia soli</name>
    <dbReference type="NCBI Taxonomy" id="1052260"/>
    <lineage>
        <taxon>Bacteria</taxon>
        <taxon>Bacillati</taxon>
        <taxon>Actinomycetota</taxon>
        <taxon>Actinomycetes</taxon>
        <taxon>Geodermatophilales</taxon>
        <taxon>Geodermatophilaceae</taxon>
        <taxon>Klenkia</taxon>
    </lineage>
</organism>
<comment type="catalytic activity">
    <reaction evidence="3">
        <text>DNA(n) + a 2'-deoxyribonucleoside 5'-triphosphate = DNA(n+1) + diphosphate</text>
        <dbReference type="Rhea" id="RHEA:22508"/>
        <dbReference type="Rhea" id="RHEA-COMP:17339"/>
        <dbReference type="Rhea" id="RHEA-COMP:17340"/>
        <dbReference type="ChEBI" id="CHEBI:33019"/>
        <dbReference type="ChEBI" id="CHEBI:61560"/>
        <dbReference type="ChEBI" id="CHEBI:173112"/>
        <dbReference type="EC" id="2.7.7.7"/>
    </reaction>
</comment>
<evidence type="ECO:0000256" key="3">
    <source>
        <dbReference type="ARBA" id="ARBA00049244"/>
    </source>
</evidence>
<dbReference type="NCBIfam" id="NF011538">
    <property type="entry name" value="PRK14975.1-1"/>
    <property type="match status" value="1"/>
</dbReference>
<dbReference type="GO" id="GO:0006302">
    <property type="term" value="P:double-strand break repair"/>
    <property type="evidence" value="ECO:0007669"/>
    <property type="project" value="TreeGrafter"/>
</dbReference>
<dbReference type="EC" id="2.7.7.7" evidence="1"/>
<dbReference type="Gene3D" id="3.30.70.370">
    <property type="match status" value="1"/>
</dbReference>
<dbReference type="EMBL" id="FNIR01000003">
    <property type="protein sequence ID" value="SDN96300.1"/>
    <property type="molecule type" value="Genomic_DNA"/>
</dbReference>
<dbReference type="Pfam" id="PF00476">
    <property type="entry name" value="DNA_pol_A"/>
    <property type="match status" value="1"/>
</dbReference>
<protein>
    <recommendedName>
        <fullName evidence="1">DNA-directed DNA polymerase</fullName>
        <ecNumber evidence="1">2.7.7.7</ecNumber>
    </recommendedName>
</protein>
<dbReference type="CDD" id="cd06444">
    <property type="entry name" value="DNA_pol_A"/>
    <property type="match status" value="1"/>
</dbReference>
<keyword evidence="6" id="KW-1185">Reference proteome</keyword>
<dbReference type="SUPFAM" id="SSF56672">
    <property type="entry name" value="DNA/RNA polymerases"/>
    <property type="match status" value="1"/>
</dbReference>
<dbReference type="SMART" id="SM00482">
    <property type="entry name" value="POLAc"/>
    <property type="match status" value="1"/>
</dbReference>
<reference evidence="6" key="1">
    <citation type="submission" date="2016-10" db="EMBL/GenBank/DDBJ databases">
        <authorList>
            <person name="Varghese N."/>
            <person name="Submissions S."/>
        </authorList>
    </citation>
    <scope>NUCLEOTIDE SEQUENCE [LARGE SCALE GENOMIC DNA]</scope>
    <source>
        <strain evidence="6">DSM 45843</strain>
    </source>
</reference>
<evidence type="ECO:0000256" key="1">
    <source>
        <dbReference type="ARBA" id="ARBA00012417"/>
    </source>
</evidence>
<gene>
    <name evidence="5" type="ORF">SAMN05660199_00973</name>
</gene>
<dbReference type="GO" id="GO:0003887">
    <property type="term" value="F:DNA-directed DNA polymerase activity"/>
    <property type="evidence" value="ECO:0007669"/>
    <property type="project" value="UniProtKB-EC"/>
</dbReference>
<dbReference type="PANTHER" id="PTHR10133">
    <property type="entry name" value="DNA POLYMERASE I"/>
    <property type="match status" value="1"/>
</dbReference>
<dbReference type="AlphaFoldDB" id="A0A1H0FNW5"/>
<keyword evidence="2" id="KW-0235">DNA replication</keyword>
<dbReference type="InterPro" id="IPR002298">
    <property type="entry name" value="DNA_polymerase_A"/>
</dbReference>
<evidence type="ECO:0000313" key="5">
    <source>
        <dbReference type="EMBL" id="SDN96300.1"/>
    </source>
</evidence>